<keyword evidence="2" id="KW-1185">Reference proteome</keyword>
<sequence length="180" mass="19192">MLLSIGGTYAYFTATDTTPSNEITAGDLTVEINERSPDGTSGPLKLGLVAPGGQWPASPRDSYSLVISNSGSILAEFEALDLTVTSEGTGNTPDLSEALEVRYGMVAGAREPDWGRGSGWIRLESGSVLETLRRAPATVPAGTSSELRFQLRWPNGTPEHDNRFQGADTEFVFSVRLGQV</sequence>
<comment type="caution">
    <text evidence="1">The sequence shown here is derived from an EMBL/GenBank/DDBJ whole genome shotgun (WGS) entry which is preliminary data.</text>
</comment>
<name>A0A9W6P511_9ACTN</name>
<dbReference type="EMBL" id="BSQG01000002">
    <property type="protein sequence ID" value="GLU47138.1"/>
    <property type="molecule type" value="Genomic_DNA"/>
</dbReference>
<dbReference type="NCBIfam" id="TIGR04088">
    <property type="entry name" value="cognate_SipW"/>
    <property type="match status" value="1"/>
</dbReference>
<accession>A0A9W6P511</accession>
<reference evidence="1" key="1">
    <citation type="submission" date="2023-02" db="EMBL/GenBank/DDBJ databases">
        <title>Nocardiopsis ansamitocini NBRC 112285.</title>
        <authorList>
            <person name="Ichikawa N."/>
            <person name="Sato H."/>
            <person name="Tonouchi N."/>
        </authorList>
    </citation>
    <scope>NUCLEOTIDE SEQUENCE</scope>
    <source>
        <strain evidence="1">NBRC 112285</strain>
    </source>
</reference>
<protein>
    <submittedName>
        <fullName evidence="1">Uncharacterized protein</fullName>
    </submittedName>
</protein>
<dbReference type="InterPro" id="IPR023833">
    <property type="entry name" value="Signal_pept_SipW-depend-type"/>
</dbReference>
<evidence type="ECO:0000313" key="2">
    <source>
        <dbReference type="Proteomes" id="UP001165092"/>
    </source>
</evidence>
<proteinExistence type="predicted"/>
<dbReference type="AlphaFoldDB" id="A0A9W6P511"/>
<evidence type="ECO:0000313" key="1">
    <source>
        <dbReference type="EMBL" id="GLU47138.1"/>
    </source>
</evidence>
<dbReference type="Proteomes" id="UP001165092">
    <property type="component" value="Unassembled WGS sequence"/>
</dbReference>
<organism evidence="1 2">
    <name type="scientific">Nocardiopsis ansamitocini</name>
    <dbReference type="NCBI Taxonomy" id="1670832"/>
    <lineage>
        <taxon>Bacteria</taxon>
        <taxon>Bacillati</taxon>
        <taxon>Actinomycetota</taxon>
        <taxon>Actinomycetes</taxon>
        <taxon>Streptosporangiales</taxon>
        <taxon>Nocardiopsidaceae</taxon>
        <taxon>Nocardiopsis</taxon>
    </lineage>
</organism>
<gene>
    <name evidence="1" type="ORF">Nans01_14890</name>
</gene>